<dbReference type="KEGG" id="dku:Desku_1100"/>
<evidence type="ECO:0000313" key="1">
    <source>
        <dbReference type="EMBL" id="AEG14687.1"/>
    </source>
</evidence>
<dbReference type="Proteomes" id="UP000009229">
    <property type="component" value="Chromosome"/>
</dbReference>
<reference evidence="2" key="1">
    <citation type="submission" date="2011-05" db="EMBL/GenBank/DDBJ databases">
        <title>Complete sequence of Desulfotomaculum kuznetsovii DSM 6115.</title>
        <authorList>
            <person name="Lucas S."/>
            <person name="Han J."/>
            <person name="Lapidus A."/>
            <person name="Cheng J.-F."/>
            <person name="Goodwin L."/>
            <person name="Pitluck S."/>
            <person name="Peters L."/>
            <person name="Mikhailova N."/>
            <person name="Lu M."/>
            <person name="Saunders E."/>
            <person name="Han C."/>
            <person name="Tapia R."/>
            <person name="Land M."/>
            <person name="Hauser L."/>
            <person name="Kyrpides N."/>
            <person name="Ivanova N."/>
            <person name="Pagani I."/>
            <person name="Nazina T."/>
            <person name="Ivanova A."/>
            <person name="Parshina S."/>
            <person name="Kuever J."/>
            <person name="Muyzer G."/>
            <person name="Plugge C."/>
            <person name="Stams A."/>
            <person name="Woyke T."/>
        </authorList>
    </citation>
    <scope>NUCLEOTIDE SEQUENCE [LARGE SCALE GENOMIC DNA]</scope>
    <source>
        <strain evidence="2">DSM 6115 / VKM B-1805 / 17</strain>
    </source>
</reference>
<proteinExistence type="predicted"/>
<dbReference type="RefSeq" id="WP_013822202.1">
    <property type="nucleotide sequence ID" value="NC_015573.1"/>
</dbReference>
<accession>A0AAU8P9N1</accession>
<organism evidence="1 2">
    <name type="scientific">Desulfofundulus kuznetsovii (strain DSM 6115 / VKM B-1805 / 17)</name>
    <name type="common">Desulfotomaculum kuznetsovii</name>
    <dbReference type="NCBI Taxonomy" id="760568"/>
    <lineage>
        <taxon>Bacteria</taxon>
        <taxon>Bacillati</taxon>
        <taxon>Bacillota</taxon>
        <taxon>Clostridia</taxon>
        <taxon>Eubacteriales</taxon>
        <taxon>Peptococcaceae</taxon>
        <taxon>Desulfofundulus</taxon>
    </lineage>
</organism>
<evidence type="ECO:0000313" key="2">
    <source>
        <dbReference type="Proteomes" id="UP000009229"/>
    </source>
</evidence>
<dbReference type="EMBL" id="CP002770">
    <property type="protein sequence ID" value="AEG14687.1"/>
    <property type="molecule type" value="Genomic_DNA"/>
</dbReference>
<keyword evidence="2" id="KW-1185">Reference proteome</keyword>
<name>A0AAU8P9N1_DESK7</name>
<sequence length="146" mass="16710">MYSYGLESLLPLEIHKWVVGNKWHADTFTPHVARIDKTMAVYDWYEPVLTVEGRGIFTCMILQTESPDYGSTSSLYVSIQVPPYEAHYPVIGNELWLRREDLAPVNGKGTFIYRGYIAFSDRFSIQAAGWGAGYTRFTGTVWYVTH</sequence>
<protein>
    <submittedName>
        <fullName evidence="1">Uncharacterized protein</fullName>
    </submittedName>
</protein>
<dbReference type="AlphaFoldDB" id="A0AAU8P9N1"/>
<gene>
    <name evidence="1" type="ordered locus">Desku_1100</name>
</gene>